<proteinExistence type="predicted"/>
<reference evidence="1 2" key="1">
    <citation type="journal article" date="2014" name="J. Microbiol.">
        <title>Diaminobutyricibacter tongyongensis gen. nov., sp. nov. and Homoserinibacter gongjuensis gen. nov., sp. nov. belong to the family Microbacteriaceae.</title>
        <authorList>
            <person name="Kim S.J."/>
            <person name="Ahn J.H."/>
            <person name="Weon H.Y."/>
            <person name="Hamada M."/>
            <person name="Suzuki K."/>
            <person name="Kwon S.W."/>
        </authorList>
    </citation>
    <scope>NUCLEOTIDE SEQUENCE [LARGE SCALE GENOMIC DNA]</scope>
    <source>
        <strain evidence="1 2">NBRC 108724</strain>
    </source>
</reference>
<evidence type="ECO:0000313" key="2">
    <source>
        <dbReference type="Proteomes" id="UP000474967"/>
    </source>
</evidence>
<accession>A0A6L9XWG0</accession>
<dbReference type="AlphaFoldDB" id="A0A6L9XWG0"/>
<evidence type="ECO:0008006" key="3">
    <source>
        <dbReference type="Google" id="ProtNLM"/>
    </source>
</evidence>
<comment type="caution">
    <text evidence="1">The sequence shown here is derived from an EMBL/GenBank/DDBJ whole genome shotgun (WGS) entry which is preliminary data.</text>
</comment>
<gene>
    <name evidence="1" type="ORF">G3T36_07790</name>
</gene>
<organism evidence="1 2">
    <name type="scientific">Leifsonia tongyongensis</name>
    <dbReference type="NCBI Taxonomy" id="1268043"/>
    <lineage>
        <taxon>Bacteria</taxon>
        <taxon>Bacillati</taxon>
        <taxon>Actinomycetota</taxon>
        <taxon>Actinomycetes</taxon>
        <taxon>Micrococcales</taxon>
        <taxon>Microbacteriaceae</taxon>
        <taxon>Leifsonia</taxon>
    </lineage>
</organism>
<evidence type="ECO:0000313" key="1">
    <source>
        <dbReference type="EMBL" id="NEN05772.1"/>
    </source>
</evidence>
<dbReference type="Proteomes" id="UP000474967">
    <property type="component" value="Unassembled WGS sequence"/>
</dbReference>
<sequence>MSPADRFALLVEDFGSLEGVVPPGATVGFGSSALRFEGRIFAMLAHDRLVLKLPSSRVASLVADGEGDPFDAGKGRPLKEWLSLSPDSGLSWSELAHEALAFARR</sequence>
<dbReference type="RefSeq" id="WP_163288944.1">
    <property type="nucleotide sequence ID" value="NZ_JAAGWY010000001.1"/>
</dbReference>
<dbReference type="EMBL" id="JAAGWY010000001">
    <property type="protein sequence ID" value="NEN05772.1"/>
    <property type="molecule type" value="Genomic_DNA"/>
</dbReference>
<keyword evidence="2" id="KW-1185">Reference proteome</keyword>
<protein>
    <recommendedName>
        <fullName evidence="3">TfoX/Sxy family protein</fullName>
    </recommendedName>
</protein>
<name>A0A6L9XWG0_9MICO</name>